<dbReference type="EMBL" id="KP324996">
    <property type="protein sequence ID" value="AKC05658.1"/>
    <property type="molecule type" value="Genomic_DNA"/>
</dbReference>
<evidence type="ECO:0000313" key="1">
    <source>
        <dbReference type="EMBL" id="AIL49873.1"/>
    </source>
</evidence>
<dbReference type="AlphaFoldDB" id="A0A077ET47"/>
<accession>A0A077ET47</accession>
<evidence type="ECO:0000313" key="2">
    <source>
        <dbReference type="EMBL" id="AKC05658.1"/>
    </source>
</evidence>
<reference evidence="2" key="1">
    <citation type="submission" date="2014-12" db="EMBL/GenBank/DDBJ databases">
        <authorList>
            <person name="Lee C.-T."/>
            <person name="Chen I.-T."/>
            <person name="Yang Y.-T."/>
            <person name="Chen C.-Y."/>
            <person name="Lo C.-F."/>
        </authorList>
    </citation>
    <scope>NUCLEOTIDE SEQUENCE</scope>
    <source>
        <strain evidence="2">3HP</strain>
        <plasmid evidence="2">pVA1</plasmid>
    </source>
</reference>
<protein>
    <submittedName>
        <fullName evidence="1">Uncharacterized protein</fullName>
    </submittedName>
</protein>
<geneLocation type="plasmid" evidence="2">
    <name>pVA1</name>
</geneLocation>
<name>A0A077ET47_VIBPH</name>
<gene>
    <name evidence="2" type="ORF">pVA1038</name>
</gene>
<organism evidence="1">
    <name type="scientific">Vibrio parahaemolyticus</name>
    <dbReference type="NCBI Taxonomy" id="670"/>
    <lineage>
        <taxon>Bacteria</taxon>
        <taxon>Pseudomonadati</taxon>
        <taxon>Pseudomonadota</taxon>
        <taxon>Gammaproteobacteria</taxon>
        <taxon>Vibrionales</taxon>
        <taxon>Vibrionaceae</taxon>
        <taxon>Vibrio</taxon>
    </lineage>
</organism>
<dbReference type="EMBL" id="KM067908">
    <property type="protein sequence ID" value="AIL49873.1"/>
    <property type="molecule type" value="Genomic_DNA"/>
</dbReference>
<keyword evidence="1" id="KW-0614">Plasmid</keyword>
<reference evidence="1" key="2">
    <citation type="journal article" date="2015" name="Dis. Aquat. Organ.">
        <title>Photorhabdus insect-related (Pir) toxin-like genes in a plasmid of Vibrio parahaemolyticus, the causative agent of acute hepatopancreatic necrosis disease (AHPND) of shrimp.</title>
        <authorList>
            <person name="Han J.E."/>
            <person name="Tang K.F."/>
            <person name="Tran L.H."/>
            <person name="Lightner D.V."/>
        </authorList>
    </citation>
    <scope>NUCLEOTIDE SEQUENCE</scope>
    <source>
        <strain evidence="1">13-028/A3</strain>
        <plasmid evidence="1">pVPA3-1</plasmid>
    </source>
</reference>
<reference evidence="2" key="3">
    <citation type="journal article" date="2015" name="Proc. Natl. Acad. Sci. U.S.A.">
        <title>The opportunistic marine pathogen Vibrio parahaemolyticus becomes virulent by acquiring a plasmid that expresses a deadly toxin.</title>
        <authorList>
            <person name="Lee C.T."/>
            <person name="Chen I.T."/>
            <person name="Yang Y.T."/>
            <person name="Ko T.P."/>
            <person name="Huang Y.T."/>
            <person name="Huang J.Y."/>
            <person name="Huang M.F."/>
            <person name="Lin S.J."/>
            <person name="Chen C.Y."/>
            <person name="Lin S.S."/>
            <person name="Lightner D.V."/>
            <person name="Wang H.C."/>
            <person name="Wang A.H."/>
            <person name="Wang H.C."/>
            <person name="Hor L.I."/>
            <person name="Lo C.F."/>
        </authorList>
    </citation>
    <scope>NUCLEOTIDE SEQUENCE</scope>
    <source>
        <strain evidence="2">3HP</strain>
        <plasmid evidence="2">pVA1</plasmid>
    </source>
</reference>
<sequence>MSSIHQFKGDRHDYCRNDTQARTFNVLSIHDKAISFFEKNDPPLL</sequence>
<proteinExistence type="predicted"/>
<geneLocation type="plasmid" evidence="1">
    <name>pVPA3-1</name>
</geneLocation>